<dbReference type="Pfam" id="PF02607">
    <property type="entry name" value="B12-binding_2"/>
    <property type="match status" value="1"/>
</dbReference>
<sequence length="328" mass="36570">MVYNEATKGSGVGFMNQRLYTIKEVSMRTGLSTQLIRKWEERYGAVSPSRFPNGYRGYTKNDIEVLLYLKRKVDEGVPIGLAAEELKSMGPEPGGLALSKTESEPAVLPLQQPNGEAADYRESLLQLFLRLDQIGAQRFFDQLLALHHMDFVLLQVLAPVLVELGDRWERGEISEYQEHFGSHFIRERLLALRNLYHRSPDTPLIVTACSPGERHELGVLFFGYFMLQAGYQIVYLGASPSEKGIFDCLGQMKPAAFAFGSSSEELLEAALPFYRELDRRIGGLGLRTKVFIGGRSVTGDAVLPGTKVVHTLAGDAQEAVQKMRRLIG</sequence>
<keyword evidence="2" id="KW-0238">DNA-binding</keyword>
<dbReference type="InterPro" id="IPR003759">
    <property type="entry name" value="Cbl-bd_cap"/>
</dbReference>
<dbReference type="InterPro" id="IPR047057">
    <property type="entry name" value="MerR_fam"/>
</dbReference>
<dbReference type="GO" id="GO:0046872">
    <property type="term" value="F:metal ion binding"/>
    <property type="evidence" value="ECO:0007669"/>
    <property type="project" value="InterPro"/>
</dbReference>
<dbReference type="SUPFAM" id="SSF52242">
    <property type="entry name" value="Cobalamin (vitamin B12)-binding domain"/>
    <property type="match status" value="1"/>
</dbReference>
<dbReference type="GO" id="GO:0003677">
    <property type="term" value="F:DNA binding"/>
    <property type="evidence" value="ECO:0007669"/>
    <property type="project" value="UniProtKB-KW"/>
</dbReference>
<dbReference type="InterPro" id="IPR009061">
    <property type="entry name" value="DNA-bd_dom_put_sf"/>
</dbReference>
<dbReference type="InterPro" id="IPR006158">
    <property type="entry name" value="Cobalamin-bd"/>
</dbReference>
<accession>F8FC44</accession>
<dbReference type="PROSITE" id="PS50937">
    <property type="entry name" value="HTH_MERR_2"/>
    <property type="match status" value="1"/>
</dbReference>
<name>F8FC44_PAEMK</name>
<gene>
    <name evidence="6" type="ordered locus">KNP414_05921</name>
</gene>
<dbReference type="PANTHER" id="PTHR30204:SF67">
    <property type="entry name" value="HTH-TYPE TRANSCRIPTIONAL REGULATOR MLRA-RELATED"/>
    <property type="match status" value="1"/>
</dbReference>
<dbReference type="GO" id="GO:0003700">
    <property type="term" value="F:DNA-binding transcription factor activity"/>
    <property type="evidence" value="ECO:0007669"/>
    <property type="project" value="InterPro"/>
</dbReference>
<dbReference type="InterPro" id="IPR036724">
    <property type="entry name" value="Cobalamin-bd_sf"/>
</dbReference>
<dbReference type="GO" id="GO:0031419">
    <property type="term" value="F:cobalamin binding"/>
    <property type="evidence" value="ECO:0007669"/>
    <property type="project" value="InterPro"/>
</dbReference>
<feature type="domain" description="HTH merR-type" evidence="4">
    <location>
        <begin position="19"/>
        <end position="88"/>
    </location>
</feature>
<keyword evidence="1" id="KW-0805">Transcription regulation</keyword>
<dbReference type="InterPro" id="IPR036594">
    <property type="entry name" value="Meth_synthase_dom"/>
</dbReference>
<dbReference type="Proteomes" id="UP000006620">
    <property type="component" value="Chromosome"/>
</dbReference>
<dbReference type="RefSeq" id="WP_013919596.1">
    <property type="nucleotide sequence ID" value="NC_015690.1"/>
</dbReference>
<dbReference type="Pfam" id="PF13411">
    <property type="entry name" value="MerR_1"/>
    <property type="match status" value="1"/>
</dbReference>
<dbReference type="PANTHER" id="PTHR30204">
    <property type="entry name" value="REDOX-CYCLING DRUG-SENSING TRANSCRIPTIONAL ACTIVATOR SOXR"/>
    <property type="match status" value="1"/>
</dbReference>
<protein>
    <submittedName>
        <fullName evidence="6">Regulatory protein MerR</fullName>
    </submittedName>
</protein>
<dbReference type="AlphaFoldDB" id="F8FC44"/>
<dbReference type="Gene3D" id="1.10.1660.10">
    <property type="match status" value="1"/>
</dbReference>
<dbReference type="EMBL" id="CP002869">
    <property type="protein sequence ID" value="AEI44445.1"/>
    <property type="molecule type" value="Genomic_DNA"/>
</dbReference>
<reference evidence="7" key="1">
    <citation type="submission" date="2011-06" db="EMBL/GenBank/DDBJ databases">
        <title>Complete genome sequence of Paenibacillus mucilaginosus KNP414.</title>
        <authorList>
            <person name="Wang J."/>
            <person name="Hu S."/>
            <person name="Hu X."/>
            <person name="Zhang B."/>
            <person name="Dong D."/>
            <person name="Zhang S."/>
            <person name="Zhao K."/>
            <person name="Wu D."/>
        </authorList>
    </citation>
    <scope>NUCLEOTIDE SEQUENCE [LARGE SCALE GENOMIC DNA]</scope>
    <source>
        <strain evidence="7">KNP414</strain>
    </source>
</reference>
<dbReference type="Gene3D" id="1.10.1240.10">
    <property type="entry name" value="Methionine synthase domain"/>
    <property type="match status" value="1"/>
</dbReference>
<dbReference type="HOGENOM" id="CLU_045945_3_0_9"/>
<organism evidence="6 7">
    <name type="scientific">Paenibacillus mucilaginosus (strain KNP414)</name>
    <dbReference type="NCBI Taxonomy" id="1036673"/>
    <lineage>
        <taxon>Bacteria</taxon>
        <taxon>Bacillati</taxon>
        <taxon>Bacillota</taxon>
        <taxon>Bacilli</taxon>
        <taxon>Bacillales</taxon>
        <taxon>Paenibacillaceae</taxon>
        <taxon>Paenibacillus</taxon>
    </lineage>
</organism>
<reference evidence="6 7" key="2">
    <citation type="journal article" date="2013" name="Genome Announc.">
        <title>Genome Sequence of Growth-Improving Paenibacillus mucilaginosus Strain KNP414.</title>
        <authorList>
            <person name="Lu J.J."/>
            <person name="Wang J.F."/>
            <person name="Hu X.F."/>
        </authorList>
    </citation>
    <scope>NUCLEOTIDE SEQUENCE [LARGE SCALE GENOMIC DNA]</scope>
    <source>
        <strain evidence="6 7">KNP414</strain>
    </source>
</reference>
<evidence type="ECO:0000256" key="2">
    <source>
        <dbReference type="ARBA" id="ARBA00023125"/>
    </source>
</evidence>
<dbReference type="PATRIC" id="fig|1036673.3.peg.5510"/>
<evidence type="ECO:0000313" key="6">
    <source>
        <dbReference type="EMBL" id="AEI44445.1"/>
    </source>
</evidence>
<dbReference type="Gene3D" id="3.40.50.280">
    <property type="entry name" value="Cobalamin-binding domain"/>
    <property type="match status" value="1"/>
</dbReference>
<feature type="domain" description="B12-binding" evidence="5">
    <location>
        <begin position="202"/>
        <end position="328"/>
    </location>
</feature>
<evidence type="ECO:0000256" key="1">
    <source>
        <dbReference type="ARBA" id="ARBA00023015"/>
    </source>
</evidence>
<dbReference type="SUPFAM" id="SSF46955">
    <property type="entry name" value="Putative DNA-binding domain"/>
    <property type="match status" value="1"/>
</dbReference>
<dbReference type="InterPro" id="IPR000551">
    <property type="entry name" value="MerR-type_HTH_dom"/>
</dbReference>
<evidence type="ECO:0000256" key="3">
    <source>
        <dbReference type="ARBA" id="ARBA00023163"/>
    </source>
</evidence>
<dbReference type="PROSITE" id="PS51332">
    <property type="entry name" value="B12_BINDING"/>
    <property type="match status" value="1"/>
</dbReference>
<keyword evidence="3" id="KW-0804">Transcription</keyword>
<evidence type="ECO:0000259" key="4">
    <source>
        <dbReference type="PROSITE" id="PS50937"/>
    </source>
</evidence>
<evidence type="ECO:0000259" key="5">
    <source>
        <dbReference type="PROSITE" id="PS51332"/>
    </source>
</evidence>
<dbReference type="KEGG" id="pms:KNP414_05921"/>
<proteinExistence type="predicted"/>
<evidence type="ECO:0000313" key="7">
    <source>
        <dbReference type="Proteomes" id="UP000006620"/>
    </source>
</evidence>
<dbReference type="SMART" id="SM00422">
    <property type="entry name" value="HTH_MERR"/>
    <property type="match status" value="1"/>
</dbReference>